<organism evidence="3 4">
    <name type="scientific">Cymbomonas tetramitiformis</name>
    <dbReference type="NCBI Taxonomy" id="36881"/>
    <lineage>
        <taxon>Eukaryota</taxon>
        <taxon>Viridiplantae</taxon>
        <taxon>Chlorophyta</taxon>
        <taxon>Pyramimonadophyceae</taxon>
        <taxon>Pyramimonadales</taxon>
        <taxon>Pyramimonadaceae</taxon>
        <taxon>Cymbomonas</taxon>
    </lineage>
</organism>
<protein>
    <recommendedName>
        <fullName evidence="2">C-type lectin domain-containing protein</fullName>
    </recommendedName>
</protein>
<evidence type="ECO:0000259" key="2">
    <source>
        <dbReference type="PROSITE" id="PS50041"/>
    </source>
</evidence>
<dbReference type="Pfam" id="PF00059">
    <property type="entry name" value="Lectin_C"/>
    <property type="match status" value="1"/>
</dbReference>
<dbReference type="Proteomes" id="UP001190700">
    <property type="component" value="Unassembled WGS sequence"/>
</dbReference>
<dbReference type="PROSITE" id="PS50041">
    <property type="entry name" value="C_TYPE_LECTIN_2"/>
    <property type="match status" value="1"/>
</dbReference>
<dbReference type="PANTHER" id="PTHR45710:SF26">
    <property type="entry name" value="RH26557P"/>
    <property type="match status" value="1"/>
</dbReference>
<gene>
    <name evidence="3" type="ORF">CYMTET_31648</name>
</gene>
<reference evidence="3 4" key="1">
    <citation type="journal article" date="2015" name="Genome Biol. Evol.">
        <title>Comparative Genomics of a Bacterivorous Green Alga Reveals Evolutionary Causalities and Consequences of Phago-Mixotrophic Mode of Nutrition.</title>
        <authorList>
            <person name="Burns J.A."/>
            <person name="Paasch A."/>
            <person name="Narechania A."/>
            <person name="Kim E."/>
        </authorList>
    </citation>
    <scope>NUCLEOTIDE SEQUENCE [LARGE SCALE GENOMIC DNA]</scope>
    <source>
        <strain evidence="3 4">PLY_AMNH</strain>
    </source>
</reference>
<feature type="compositionally biased region" description="Acidic residues" evidence="1">
    <location>
        <begin position="25"/>
        <end position="43"/>
    </location>
</feature>
<comment type="caution">
    <text evidence="3">The sequence shown here is derived from an EMBL/GenBank/DDBJ whole genome shotgun (WGS) entry which is preliminary data.</text>
</comment>
<accession>A0AAE0KT10</accession>
<keyword evidence="4" id="KW-1185">Reference proteome</keyword>
<dbReference type="Gene3D" id="3.10.100.10">
    <property type="entry name" value="Mannose-Binding Protein A, subunit A"/>
    <property type="match status" value="1"/>
</dbReference>
<dbReference type="SMART" id="SM00034">
    <property type="entry name" value="CLECT"/>
    <property type="match status" value="1"/>
</dbReference>
<dbReference type="SUPFAM" id="SSF56436">
    <property type="entry name" value="C-type lectin-like"/>
    <property type="match status" value="1"/>
</dbReference>
<dbReference type="CDD" id="cd00037">
    <property type="entry name" value="CLECT"/>
    <property type="match status" value="1"/>
</dbReference>
<dbReference type="InterPro" id="IPR001304">
    <property type="entry name" value="C-type_lectin-like"/>
</dbReference>
<proteinExistence type="predicted"/>
<name>A0AAE0KT10_9CHLO</name>
<evidence type="ECO:0000313" key="3">
    <source>
        <dbReference type="EMBL" id="KAK3259339.1"/>
    </source>
</evidence>
<sequence>MELVLGIEGCWGGSMAGAQDRLAEDAAEEDEVDEEGDEGEDEGAGAAVPWVEGKAGRMAARLLDGLECVRQGAECLQAAGGQRVAENQSVGASGPGQSASCVQDILEGWEDLLSPGSEHGVWTQEQSGASPEQARALAEEGVAGLLGTSKRVPGLLEEAVGGEGTGWEGGGVWRVVASEEAASCPNGWLCADGMAYKYFSDPATWQVAQMYCHGLGGSLATIETAAQNALVAGHVGLNYTWLGLVNDAVPPSEDWRWIENNASVCNASASCSEATDNGRETNYGGYAKWAATQIPNSDSSSPLVISADLCGQMMGPGCDDWDEDSPSIGAWVARDCAEPRPFTCS</sequence>
<dbReference type="InterPro" id="IPR016186">
    <property type="entry name" value="C-type_lectin-like/link_sf"/>
</dbReference>
<feature type="non-terminal residue" evidence="3">
    <location>
        <position position="345"/>
    </location>
</feature>
<dbReference type="InterPro" id="IPR050828">
    <property type="entry name" value="C-type_lectin/matrix_domain"/>
</dbReference>
<dbReference type="AlphaFoldDB" id="A0AAE0KT10"/>
<feature type="region of interest" description="Disordered" evidence="1">
    <location>
        <begin position="18"/>
        <end position="47"/>
    </location>
</feature>
<evidence type="ECO:0000313" key="4">
    <source>
        <dbReference type="Proteomes" id="UP001190700"/>
    </source>
</evidence>
<evidence type="ECO:0000256" key="1">
    <source>
        <dbReference type="SAM" id="MobiDB-lite"/>
    </source>
</evidence>
<dbReference type="PANTHER" id="PTHR45710">
    <property type="entry name" value="C-TYPE LECTIN DOMAIN-CONTAINING PROTEIN 180"/>
    <property type="match status" value="1"/>
</dbReference>
<feature type="domain" description="C-type lectin" evidence="2">
    <location>
        <begin position="191"/>
        <end position="345"/>
    </location>
</feature>
<dbReference type="InterPro" id="IPR016187">
    <property type="entry name" value="CTDL_fold"/>
</dbReference>
<dbReference type="EMBL" id="LGRX02018834">
    <property type="protein sequence ID" value="KAK3259339.1"/>
    <property type="molecule type" value="Genomic_DNA"/>
</dbReference>